<name>A0AAJ3FC76_MEDGN</name>
<sequence>MCMQYAVVEYYNVKFYIIFKRDEDISKFWYLSNRIEAGEQLYMRDIYRWCIVHKIHVMSKFVYLKDMPITANIWNYYSYLRAKSEYKRLKREYN</sequence>
<organism evidence="1 2">
    <name type="scientific">Mediterraneibacter gnavus</name>
    <name type="common">Ruminococcus gnavus</name>
    <dbReference type="NCBI Taxonomy" id="33038"/>
    <lineage>
        <taxon>Bacteria</taxon>
        <taxon>Bacillati</taxon>
        <taxon>Bacillota</taxon>
        <taxon>Clostridia</taxon>
        <taxon>Lachnospirales</taxon>
        <taxon>Lachnospiraceae</taxon>
        <taxon>Mediterraneibacter</taxon>
    </lineage>
</organism>
<protein>
    <submittedName>
        <fullName evidence="1">Uncharacterized protein</fullName>
    </submittedName>
</protein>
<comment type="caution">
    <text evidence="1">The sequence shown here is derived from an EMBL/GenBank/DDBJ whole genome shotgun (WGS) entry which is preliminary data.</text>
</comment>
<dbReference type="EMBL" id="JAAIRV010000004">
    <property type="protein sequence ID" value="NSI57489.1"/>
    <property type="molecule type" value="Genomic_DNA"/>
</dbReference>
<reference evidence="1" key="1">
    <citation type="journal article" date="2020" name="Cell Host Microbe">
        <title>Functional and Genomic Variation between Human-Derived Isolates of Lachnospiraceae Reveals Inter- and Intra-Species Diversity.</title>
        <authorList>
            <person name="Sorbara M.T."/>
            <person name="Littmann E.R."/>
            <person name="Fontana E."/>
            <person name="Moody T.U."/>
            <person name="Kohout C.E."/>
            <person name="Gjonbalaj M."/>
            <person name="Eaton V."/>
            <person name="Seok R."/>
            <person name="Leiner I.M."/>
            <person name="Pamer E.G."/>
        </authorList>
    </citation>
    <scope>NUCLEOTIDE SEQUENCE</scope>
    <source>
        <strain evidence="1">MSK.15.32</strain>
    </source>
</reference>
<evidence type="ECO:0000313" key="1">
    <source>
        <dbReference type="EMBL" id="NSI57489.1"/>
    </source>
</evidence>
<dbReference type="AlphaFoldDB" id="A0AAJ3FC76"/>
<dbReference type="Proteomes" id="UP001296580">
    <property type="component" value="Unassembled WGS sequence"/>
</dbReference>
<reference evidence="1" key="2">
    <citation type="submission" date="2020-02" db="EMBL/GenBank/DDBJ databases">
        <authorList>
            <person name="Littmann E."/>
            <person name="Sorbara M."/>
        </authorList>
    </citation>
    <scope>NUCLEOTIDE SEQUENCE</scope>
    <source>
        <strain evidence="1">MSK.15.32</strain>
    </source>
</reference>
<proteinExistence type="predicted"/>
<accession>A0AAJ3FC76</accession>
<gene>
    <name evidence="1" type="ORF">G4993_03620</name>
</gene>
<evidence type="ECO:0000313" key="2">
    <source>
        <dbReference type="Proteomes" id="UP001296580"/>
    </source>
</evidence>